<dbReference type="InterPro" id="IPR021556">
    <property type="entry name" value="DUF2950"/>
</dbReference>
<feature type="signal peptide" evidence="1">
    <location>
        <begin position="1"/>
        <end position="23"/>
    </location>
</feature>
<dbReference type="Proteomes" id="UP000244898">
    <property type="component" value="Unassembled WGS sequence"/>
</dbReference>
<keyword evidence="3" id="KW-1185">Reference proteome</keyword>
<evidence type="ECO:0000313" key="3">
    <source>
        <dbReference type="Proteomes" id="UP000244898"/>
    </source>
</evidence>
<sequence length="302" mass="32229">MKTRTLSAALGALALSLALPVQAAENPAGFASPQAALDAMMAAVAAQDTQALLSVFGNDAEELLSSGNPDRDQQNRLEILNMYGEGYRFLPSDDGHVTLLLGADSWPFPIPIARTDAGWAFDIVAGEDEIHARRIGLNELETIEMLQAYVVIQAEYRLTDHDGDGVMEFASSLLSSPQGRDGLFWANEDGPLGERIAIASLDGYNDGQDDQDPEPFGGYYFRILTGQTDNAPGGAMDYQVNGHMVAGHAMLAVPADYGNSGITSFMVGENGIIYEADLGENTLEATQSLTSLDPGPDWAPLE</sequence>
<proteinExistence type="predicted"/>
<evidence type="ECO:0008006" key="4">
    <source>
        <dbReference type="Google" id="ProtNLM"/>
    </source>
</evidence>
<keyword evidence="1" id="KW-0732">Signal</keyword>
<dbReference type="OrthoDB" id="108782at2"/>
<dbReference type="Pfam" id="PF11453">
    <property type="entry name" value="DUF2950"/>
    <property type="match status" value="1"/>
</dbReference>
<gene>
    <name evidence="2" type="ORF">TRM7615_00696</name>
</gene>
<organism evidence="2 3">
    <name type="scientific">Falsiruegeria mediterranea M17</name>
    <dbReference type="NCBI Taxonomy" id="1200281"/>
    <lineage>
        <taxon>Bacteria</taxon>
        <taxon>Pseudomonadati</taxon>
        <taxon>Pseudomonadota</taxon>
        <taxon>Alphaproteobacteria</taxon>
        <taxon>Rhodobacterales</taxon>
        <taxon>Roseobacteraceae</taxon>
        <taxon>Falsiruegeria</taxon>
    </lineage>
</organism>
<dbReference type="RefSeq" id="WP_108785525.1">
    <property type="nucleotide sequence ID" value="NZ_ONZG01000002.1"/>
</dbReference>
<accession>A0A2R8C4F3</accession>
<reference evidence="3" key="1">
    <citation type="submission" date="2018-03" db="EMBL/GenBank/DDBJ databases">
        <authorList>
            <person name="Rodrigo-Torres L."/>
            <person name="Arahal R. D."/>
            <person name="Lucena T."/>
        </authorList>
    </citation>
    <scope>NUCLEOTIDE SEQUENCE [LARGE SCALE GENOMIC DNA]</scope>
    <source>
        <strain evidence="3">CECT 7615</strain>
    </source>
</reference>
<evidence type="ECO:0000313" key="2">
    <source>
        <dbReference type="EMBL" id="SPJ27213.1"/>
    </source>
</evidence>
<dbReference type="EMBL" id="ONZG01000002">
    <property type="protein sequence ID" value="SPJ27213.1"/>
    <property type="molecule type" value="Genomic_DNA"/>
</dbReference>
<protein>
    <recommendedName>
        <fullName evidence="4">DUF2950 domain-containing protein</fullName>
    </recommendedName>
</protein>
<name>A0A2R8C4F3_9RHOB</name>
<dbReference type="AlphaFoldDB" id="A0A2R8C4F3"/>
<evidence type="ECO:0000256" key="1">
    <source>
        <dbReference type="SAM" id="SignalP"/>
    </source>
</evidence>
<feature type="chain" id="PRO_5015350752" description="DUF2950 domain-containing protein" evidence="1">
    <location>
        <begin position="24"/>
        <end position="302"/>
    </location>
</feature>